<evidence type="ECO:0000256" key="1">
    <source>
        <dbReference type="ARBA" id="ARBA00004123"/>
    </source>
</evidence>
<evidence type="ECO:0000256" key="2">
    <source>
        <dbReference type="ARBA" id="ARBA00022723"/>
    </source>
</evidence>
<dbReference type="GO" id="GO:0008270">
    <property type="term" value="F:zinc ion binding"/>
    <property type="evidence" value="ECO:0007669"/>
    <property type="project" value="UniProtKB-KW"/>
</dbReference>
<comment type="caution">
    <text evidence="8">The sequence shown here is derived from an EMBL/GenBank/DDBJ whole genome shotgun (WGS) entry which is preliminary data.</text>
</comment>
<proteinExistence type="predicted"/>
<evidence type="ECO:0000256" key="3">
    <source>
        <dbReference type="ARBA" id="ARBA00022737"/>
    </source>
</evidence>
<dbReference type="GO" id="GO:0000978">
    <property type="term" value="F:RNA polymerase II cis-regulatory region sequence-specific DNA binding"/>
    <property type="evidence" value="ECO:0007669"/>
    <property type="project" value="InterPro"/>
</dbReference>
<keyword evidence="2" id="KW-0479">Metal-binding</keyword>
<accession>A0AAN6ZUN0</accession>
<keyword evidence="4" id="KW-0863">Zinc-finger</keyword>
<evidence type="ECO:0000256" key="5">
    <source>
        <dbReference type="ARBA" id="ARBA00022833"/>
    </source>
</evidence>
<reference evidence="8" key="1">
    <citation type="journal article" date="2023" name="Mol. Phylogenet. Evol.">
        <title>Genome-scale phylogeny and comparative genomics of the fungal order Sordariales.</title>
        <authorList>
            <person name="Hensen N."/>
            <person name="Bonometti L."/>
            <person name="Westerberg I."/>
            <person name="Brannstrom I.O."/>
            <person name="Guillou S."/>
            <person name="Cros-Aarteil S."/>
            <person name="Calhoun S."/>
            <person name="Haridas S."/>
            <person name="Kuo A."/>
            <person name="Mondo S."/>
            <person name="Pangilinan J."/>
            <person name="Riley R."/>
            <person name="LaButti K."/>
            <person name="Andreopoulos B."/>
            <person name="Lipzen A."/>
            <person name="Chen C."/>
            <person name="Yan M."/>
            <person name="Daum C."/>
            <person name="Ng V."/>
            <person name="Clum A."/>
            <person name="Steindorff A."/>
            <person name="Ohm R.A."/>
            <person name="Martin F."/>
            <person name="Silar P."/>
            <person name="Natvig D.O."/>
            <person name="Lalanne C."/>
            <person name="Gautier V."/>
            <person name="Ament-Velasquez S.L."/>
            <person name="Kruys A."/>
            <person name="Hutchinson M.I."/>
            <person name="Powell A.J."/>
            <person name="Barry K."/>
            <person name="Miller A.N."/>
            <person name="Grigoriev I.V."/>
            <person name="Debuchy R."/>
            <person name="Gladieux P."/>
            <person name="Hiltunen Thoren M."/>
            <person name="Johannesson H."/>
        </authorList>
    </citation>
    <scope>NUCLEOTIDE SEQUENCE</scope>
    <source>
        <strain evidence="8">CBS 538.74</strain>
    </source>
</reference>
<reference evidence="8" key="2">
    <citation type="submission" date="2023-05" db="EMBL/GenBank/DDBJ databases">
        <authorList>
            <consortium name="Lawrence Berkeley National Laboratory"/>
            <person name="Steindorff A."/>
            <person name="Hensen N."/>
            <person name="Bonometti L."/>
            <person name="Westerberg I."/>
            <person name="Brannstrom I.O."/>
            <person name="Guillou S."/>
            <person name="Cros-Aarteil S."/>
            <person name="Calhoun S."/>
            <person name="Haridas S."/>
            <person name="Kuo A."/>
            <person name="Mondo S."/>
            <person name="Pangilinan J."/>
            <person name="Riley R."/>
            <person name="Labutti K."/>
            <person name="Andreopoulos B."/>
            <person name="Lipzen A."/>
            <person name="Chen C."/>
            <person name="Yanf M."/>
            <person name="Daum C."/>
            <person name="Ng V."/>
            <person name="Clum A."/>
            <person name="Ohm R."/>
            <person name="Martin F."/>
            <person name="Silar P."/>
            <person name="Natvig D."/>
            <person name="Lalanne C."/>
            <person name="Gautier V."/>
            <person name="Ament-Velasquez S.L."/>
            <person name="Kruys A."/>
            <person name="Hutchinson M.I."/>
            <person name="Powell A.J."/>
            <person name="Barry K."/>
            <person name="Miller A.N."/>
            <person name="Grigoriev I.V."/>
            <person name="Debuchy R."/>
            <person name="Gladieux P."/>
            <person name="Thoren M.H."/>
            <person name="Johannesson H."/>
        </authorList>
    </citation>
    <scope>NUCLEOTIDE SEQUENCE</scope>
    <source>
        <strain evidence="8">CBS 538.74</strain>
    </source>
</reference>
<dbReference type="PANTHER" id="PTHR40626">
    <property type="entry name" value="MIP31509P"/>
    <property type="match status" value="1"/>
</dbReference>
<dbReference type="GO" id="GO:0006351">
    <property type="term" value="P:DNA-templated transcription"/>
    <property type="evidence" value="ECO:0007669"/>
    <property type="project" value="InterPro"/>
</dbReference>
<evidence type="ECO:0000256" key="7">
    <source>
        <dbReference type="SAM" id="MobiDB-lite"/>
    </source>
</evidence>
<dbReference type="InterPro" id="IPR051059">
    <property type="entry name" value="VerF-like"/>
</dbReference>
<comment type="subcellular location">
    <subcellularLocation>
        <location evidence="1">Nucleus</location>
    </subcellularLocation>
</comment>
<dbReference type="GO" id="GO:0005634">
    <property type="term" value="C:nucleus"/>
    <property type="evidence" value="ECO:0007669"/>
    <property type="project" value="UniProtKB-SubCell"/>
</dbReference>
<dbReference type="GO" id="GO:0000981">
    <property type="term" value="F:DNA-binding transcription factor activity, RNA polymerase II-specific"/>
    <property type="evidence" value="ECO:0007669"/>
    <property type="project" value="InterPro"/>
</dbReference>
<sequence length="466" mass="52311">MVETFLEEPSRDADAPNTELQPDSNIETNLTENIHSSDEPFLSWGVSETYSDIFPDLSPFDLSRVSHPIPNPEEDIDPALAHILTSLEHLHNTLITTAEPSYSGTTFNPTLAKQIFVPSHRKAFLPTYFRHTHKHLPLVHHPTFNVTTSSPALVLVLFLCGALYAPPRDAVLAIPAAFFPIAEEFVFRRVEVLLELHHHQQQQQGGDDDDDVVDGAGGGWVEEEREMYETLQAAVLVRGAQFMMNTSNNPAVRSRAWMVRRPVLVEVVRKLGLACARHTNTVGRRPDWGRFVRDEIRIRIAAWVLLDDWQQAGVFHLPVLMTTDEMTGELPCLQELWEANDATEFEAVVTANGQRLAASWSGVGGFSLGGITMLDLHLLISSIYVIIGTARHHSLLQTCIPALQRATARWEELGVVRHCGEFCWLANTLLKHSLAGKDKTTTYFQRRGHETPKELHGLLRELREGQ</sequence>
<name>A0AAN6ZUN0_9PEZI</name>
<dbReference type="Proteomes" id="UP001302745">
    <property type="component" value="Unassembled WGS sequence"/>
</dbReference>
<dbReference type="PANTHER" id="PTHR40626:SF1">
    <property type="entry name" value="TRANSCRIPTION FACTOR WITH C2H2 AND ZN(2)-CYS(6) DNA BINDING DOMAIN (EUROFUNG)"/>
    <property type="match status" value="1"/>
</dbReference>
<dbReference type="GO" id="GO:0000785">
    <property type="term" value="C:chromatin"/>
    <property type="evidence" value="ECO:0007669"/>
    <property type="project" value="TreeGrafter"/>
</dbReference>
<evidence type="ECO:0000256" key="6">
    <source>
        <dbReference type="ARBA" id="ARBA00023242"/>
    </source>
</evidence>
<dbReference type="EMBL" id="MU857010">
    <property type="protein sequence ID" value="KAK4151552.1"/>
    <property type="molecule type" value="Genomic_DNA"/>
</dbReference>
<keyword evidence="5" id="KW-0862">Zinc</keyword>
<evidence type="ECO:0000256" key="4">
    <source>
        <dbReference type="ARBA" id="ARBA00022771"/>
    </source>
</evidence>
<gene>
    <name evidence="8" type="ORF">C8A00DRAFT_45267</name>
</gene>
<evidence type="ECO:0000313" key="9">
    <source>
        <dbReference type="Proteomes" id="UP001302745"/>
    </source>
</evidence>
<protein>
    <recommendedName>
        <fullName evidence="10">Transcription factor domain-containing protein</fullName>
    </recommendedName>
</protein>
<keyword evidence="3" id="KW-0677">Repeat</keyword>
<keyword evidence="9" id="KW-1185">Reference proteome</keyword>
<evidence type="ECO:0000313" key="8">
    <source>
        <dbReference type="EMBL" id="KAK4151552.1"/>
    </source>
</evidence>
<keyword evidence="6" id="KW-0539">Nucleus</keyword>
<dbReference type="AlphaFoldDB" id="A0AAN6ZUN0"/>
<organism evidence="8 9">
    <name type="scientific">Chaetomidium leptoderma</name>
    <dbReference type="NCBI Taxonomy" id="669021"/>
    <lineage>
        <taxon>Eukaryota</taxon>
        <taxon>Fungi</taxon>
        <taxon>Dikarya</taxon>
        <taxon>Ascomycota</taxon>
        <taxon>Pezizomycotina</taxon>
        <taxon>Sordariomycetes</taxon>
        <taxon>Sordariomycetidae</taxon>
        <taxon>Sordariales</taxon>
        <taxon>Chaetomiaceae</taxon>
        <taxon>Chaetomidium</taxon>
    </lineage>
</organism>
<evidence type="ECO:0008006" key="10">
    <source>
        <dbReference type="Google" id="ProtNLM"/>
    </source>
</evidence>
<feature type="region of interest" description="Disordered" evidence="7">
    <location>
        <begin position="1"/>
        <end position="24"/>
    </location>
</feature>
<dbReference type="CDD" id="cd12148">
    <property type="entry name" value="fungal_TF_MHR"/>
    <property type="match status" value="1"/>
</dbReference>